<dbReference type="InterPro" id="IPR011009">
    <property type="entry name" value="Kinase-like_dom_sf"/>
</dbReference>
<dbReference type="CDD" id="cd05121">
    <property type="entry name" value="ABC1_ADCK3-like"/>
    <property type="match status" value="1"/>
</dbReference>
<feature type="domain" description="ABC1 atypical kinase-like" evidence="3">
    <location>
        <begin position="211"/>
        <end position="414"/>
    </location>
</feature>
<sequence>MVFLVELDDLIYQGFTPSFGKEVLLVFVLLCFVTGKAAAGAPAAEGLVQHGTAWNSMGILTCFTLVASFLALGDTTCRLGWMMLLAAQTARLFERGHKNCVNYSFIWDPVMSSLDRRWQTVQTSSEMITWLNLKLFRHKGTGFLTLAGKLCALIETEDKVPPFPSSEAMSIIREELGQDFSPIGCLPNWSAAPWISAVWEPMLLAWLLVLADLGQVYRGRLRSNRAEVAVQRPGLKDTLILDMFIFRRLSQLLNNWAQAHLGCNVTLVVDEFASKLWEEANYEQEAKNAQMFAKNFGQDPTVKIPKVFMQYVSKKVITMEWIDGLKSTDLAGLRRRGIDINEFIRNGVQAALRQLLEFGLFHGDPHAGNIFAMDDGRIAYVDFGNVANISESQRDVLIGAITHVSNSDYKEIANDFIRLGFLRPGTDVSEIVPAMETIWADSMGKSIKDFNFRTVTGRFSKLVYQFPIRIPERFSLVIRSLLMQEGICMCLNPDFSIIEVALPYASKRLLSNPNPTLRRELLSIVFSGPPERPVLQWDRLTNLVTLAKQARDGTSIQINQVIVDFFRGLRRDVVNGVETGLAPAKVLQGGLQALTAGDRLRLKDVLQLVELLSPDLTPALAREVADALIRDSVEDVLRERGVQLELEDFDPRDPRNLGKVLTSGELFKLLPVPGAA</sequence>
<dbReference type="InterPro" id="IPR050154">
    <property type="entry name" value="UbiB_kinase"/>
</dbReference>
<evidence type="ECO:0000256" key="1">
    <source>
        <dbReference type="ARBA" id="ARBA00009670"/>
    </source>
</evidence>
<feature type="transmembrane region" description="Helical" evidence="2">
    <location>
        <begin position="53"/>
        <end position="73"/>
    </location>
</feature>
<evidence type="ECO:0000313" key="6">
    <source>
        <dbReference type="Proteomes" id="UP001152797"/>
    </source>
</evidence>
<dbReference type="AlphaFoldDB" id="A0A9P1GJ55"/>
<dbReference type="SUPFAM" id="SSF56112">
    <property type="entry name" value="Protein kinase-like (PK-like)"/>
    <property type="match status" value="1"/>
</dbReference>
<dbReference type="OrthoDB" id="427480at2759"/>
<accession>A0A9P1GJ55</accession>
<dbReference type="EMBL" id="CAMXCT030006511">
    <property type="protein sequence ID" value="CAL4802295.1"/>
    <property type="molecule type" value="Genomic_DNA"/>
</dbReference>
<dbReference type="InterPro" id="IPR004147">
    <property type="entry name" value="ABC1_dom"/>
</dbReference>
<feature type="transmembrane region" description="Helical" evidence="2">
    <location>
        <begin position="23"/>
        <end position="41"/>
    </location>
</feature>
<keyword evidence="2" id="KW-0472">Membrane</keyword>
<evidence type="ECO:0000313" key="4">
    <source>
        <dbReference type="EMBL" id="CAI4014983.1"/>
    </source>
</evidence>
<keyword evidence="6" id="KW-1185">Reference proteome</keyword>
<comment type="similarity">
    <text evidence="1">Belongs to the protein kinase superfamily. ADCK protein kinase family.</text>
</comment>
<comment type="caution">
    <text evidence="4">The sequence shown here is derived from an EMBL/GenBank/DDBJ whole genome shotgun (WGS) entry which is preliminary data.</text>
</comment>
<dbReference type="PANTHER" id="PTHR10566">
    <property type="entry name" value="CHAPERONE-ACTIVITY OF BC1 COMPLEX CABC1 -RELATED"/>
    <property type="match status" value="1"/>
</dbReference>
<evidence type="ECO:0000256" key="2">
    <source>
        <dbReference type="SAM" id="Phobius"/>
    </source>
</evidence>
<gene>
    <name evidence="4" type="ORF">C1SCF055_LOCUS39839</name>
</gene>
<dbReference type="EMBL" id="CAMXCT010006511">
    <property type="protein sequence ID" value="CAI4014983.1"/>
    <property type="molecule type" value="Genomic_DNA"/>
</dbReference>
<dbReference type="Pfam" id="PF03109">
    <property type="entry name" value="ABC1"/>
    <property type="match status" value="1"/>
</dbReference>
<dbReference type="PANTHER" id="PTHR10566:SF53">
    <property type="entry name" value="PROTEIN ACTIVITY OF BC1 COMPLEX KINASE 1, CHLOROPLASTIC"/>
    <property type="match status" value="1"/>
</dbReference>
<keyword evidence="2" id="KW-0812">Transmembrane</keyword>
<name>A0A9P1GJ55_9DINO</name>
<dbReference type="Proteomes" id="UP001152797">
    <property type="component" value="Unassembled WGS sequence"/>
</dbReference>
<proteinExistence type="inferred from homology"/>
<reference evidence="5 6" key="2">
    <citation type="submission" date="2024-05" db="EMBL/GenBank/DDBJ databases">
        <authorList>
            <person name="Chen Y."/>
            <person name="Shah S."/>
            <person name="Dougan E. K."/>
            <person name="Thang M."/>
            <person name="Chan C."/>
        </authorList>
    </citation>
    <scope>NUCLEOTIDE SEQUENCE [LARGE SCALE GENOMIC DNA]</scope>
</reference>
<keyword evidence="2" id="KW-1133">Transmembrane helix</keyword>
<protein>
    <recommendedName>
        <fullName evidence="3">ABC1 atypical kinase-like domain-containing protein</fullName>
    </recommendedName>
</protein>
<evidence type="ECO:0000313" key="5">
    <source>
        <dbReference type="EMBL" id="CAL4802295.1"/>
    </source>
</evidence>
<dbReference type="EMBL" id="CAMXCT020006511">
    <property type="protein sequence ID" value="CAL1168358.1"/>
    <property type="molecule type" value="Genomic_DNA"/>
</dbReference>
<organism evidence="4">
    <name type="scientific">Cladocopium goreaui</name>
    <dbReference type="NCBI Taxonomy" id="2562237"/>
    <lineage>
        <taxon>Eukaryota</taxon>
        <taxon>Sar</taxon>
        <taxon>Alveolata</taxon>
        <taxon>Dinophyceae</taxon>
        <taxon>Suessiales</taxon>
        <taxon>Symbiodiniaceae</taxon>
        <taxon>Cladocopium</taxon>
    </lineage>
</organism>
<evidence type="ECO:0000259" key="3">
    <source>
        <dbReference type="Pfam" id="PF03109"/>
    </source>
</evidence>
<reference evidence="4" key="1">
    <citation type="submission" date="2022-10" db="EMBL/GenBank/DDBJ databases">
        <authorList>
            <person name="Chen Y."/>
            <person name="Dougan E. K."/>
            <person name="Chan C."/>
            <person name="Rhodes N."/>
            <person name="Thang M."/>
        </authorList>
    </citation>
    <scope>NUCLEOTIDE SEQUENCE</scope>
</reference>